<dbReference type="Proteomes" id="UP000092445">
    <property type="component" value="Unassembled WGS sequence"/>
</dbReference>
<evidence type="ECO:0000313" key="2">
    <source>
        <dbReference type="Proteomes" id="UP000092445"/>
    </source>
</evidence>
<dbReference type="AlphaFoldDB" id="A0A1B0A2M3"/>
<reference evidence="2" key="1">
    <citation type="submission" date="2014-03" db="EMBL/GenBank/DDBJ databases">
        <authorList>
            <person name="Aksoy S."/>
            <person name="Warren W."/>
            <person name="Wilson R.K."/>
        </authorList>
    </citation>
    <scope>NUCLEOTIDE SEQUENCE [LARGE SCALE GENOMIC DNA]</scope>
    <source>
        <strain evidence="2">IAEA</strain>
    </source>
</reference>
<proteinExistence type="predicted"/>
<dbReference type="VEuPathDB" id="VectorBase:GPAI032558"/>
<organism evidence="1 2">
    <name type="scientific">Glossina pallidipes</name>
    <name type="common">Tsetse fly</name>
    <dbReference type="NCBI Taxonomy" id="7398"/>
    <lineage>
        <taxon>Eukaryota</taxon>
        <taxon>Metazoa</taxon>
        <taxon>Ecdysozoa</taxon>
        <taxon>Arthropoda</taxon>
        <taxon>Hexapoda</taxon>
        <taxon>Insecta</taxon>
        <taxon>Pterygota</taxon>
        <taxon>Neoptera</taxon>
        <taxon>Endopterygota</taxon>
        <taxon>Diptera</taxon>
        <taxon>Brachycera</taxon>
        <taxon>Muscomorpha</taxon>
        <taxon>Hippoboscoidea</taxon>
        <taxon>Glossinidae</taxon>
        <taxon>Glossina</taxon>
    </lineage>
</organism>
<accession>A0A1B0A2M3</accession>
<sequence>MPIKLICDDDGAFVAVVVAVFAQLLACLQEHYYNVCSSVFNKNLTLVVAECYTSTEAIITVVLSI</sequence>
<protein>
    <submittedName>
        <fullName evidence="1">Uncharacterized protein</fullName>
    </submittedName>
</protein>
<evidence type="ECO:0000313" key="1">
    <source>
        <dbReference type="EnsemblMetazoa" id="GPAI032558-PA"/>
    </source>
</evidence>
<keyword evidence="2" id="KW-1185">Reference proteome</keyword>
<name>A0A1B0A2M3_GLOPL</name>
<dbReference type="EnsemblMetazoa" id="GPAI032558-RA">
    <property type="protein sequence ID" value="GPAI032558-PA"/>
    <property type="gene ID" value="GPAI032558"/>
</dbReference>
<reference evidence="1" key="2">
    <citation type="submission" date="2020-05" db="UniProtKB">
        <authorList>
            <consortium name="EnsemblMetazoa"/>
        </authorList>
    </citation>
    <scope>IDENTIFICATION</scope>
    <source>
        <strain evidence="1">IAEA</strain>
    </source>
</reference>